<keyword evidence="1" id="KW-0812">Transmembrane</keyword>
<dbReference type="Proteomes" id="UP000664398">
    <property type="component" value="Unassembled WGS sequence"/>
</dbReference>
<dbReference type="EMBL" id="JAGDYL010000004">
    <property type="protein sequence ID" value="MBO1804274.1"/>
    <property type="molecule type" value="Genomic_DNA"/>
</dbReference>
<keyword evidence="1" id="KW-0472">Membrane</keyword>
<accession>A0A939LT62</accession>
<dbReference type="InterPro" id="IPR049713">
    <property type="entry name" value="Pr6Pr-like"/>
</dbReference>
<sequence>MSQDPLTRRRTVREGLWPVLRLLCAILILVAIWQQAATTFSRAVANGSDVATTVANFFSFFTILSNIAALLVLAVAAVRVLRAEGQDGREPRSLSFALASASSYMILTGIVYNVLLRQIPLDQGATVPWSNEVLHVVAPAFMLADVVWAPGRARLPWRAVLGVLVFPLAWVIYTLVRGPLVTSPATGNPWWYPYPFLDPHLQDGYGGVFAYVIGIAVVIAVIAVGVVAVGRARDRTSAAAGD</sequence>
<dbReference type="AlphaFoldDB" id="A0A939LT62"/>
<protein>
    <submittedName>
        <fullName evidence="2">Pr6Pr family membrane protein</fullName>
    </submittedName>
</protein>
<evidence type="ECO:0000313" key="2">
    <source>
        <dbReference type="EMBL" id="MBO1804274.1"/>
    </source>
</evidence>
<reference evidence="2" key="1">
    <citation type="submission" date="2021-03" db="EMBL/GenBank/DDBJ databases">
        <title>Leucobacter chromiisoli sp. nov., isolated from chromium-containing soil of chemical plant.</title>
        <authorList>
            <person name="Xu Z."/>
        </authorList>
    </citation>
    <scope>NUCLEOTIDE SEQUENCE</scope>
    <source>
        <strain evidence="2">A2</strain>
    </source>
</reference>
<feature type="transmembrane region" description="Helical" evidence="1">
    <location>
        <begin position="57"/>
        <end position="81"/>
    </location>
</feature>
<name>A0A939LT62_9MICO</name>
<feature type="transmembrane region" description="Helical" evidence="1">
    <location>
        <begin position="208"/>
        <end position="229"/>
    </location>
</feature>
<comment type="caution">
    <text evidence="2">The sequence shown here is derived from an EMBL/GenBank/DDBJ whole genome shotgun (WGS) entry which is preliminary data.</text>
</comment>
<organism evidence="2 3">
    <name type="scientific">Leucobacter ruminantium</name>
    <dbReference type="NCBI Taxonomy" id="1289170"/>
    <lineage>
        <taxon>Bacteria</taxon>
        <taxon>Bacillati</taxon>
        <taxon>Actinomycetota</taxon>
        <taxon>Actinomycetes</taxon>
        <taxon>Micrococcales</taxon>
        <taxon>Microbacteriaceae</taxon>
        <taxon>Leucobacter</taxon>
    </lineage>
</organism>
<feature type="transmembrane region" description="Helical" evidence="1">
    <location>
        <begin position="157"/>
        <end position="176"/>
    </location>
</feature>
<dbReference type="NCBIfam" id="NF038065">
    <property type="entry name" value="Pr6Pr"/>
    <property type="match status" value="1"/>
</dbReference>
<gene>
    <name evidence="2" type="ORF">J4H91_02940</name>
</gene>
<evidence type="ECO:0000313" key="3">
    <source>
        <dbReference type="Proteomes" id="UP000664398"/>
    </source>
</evidence>
<keyword evidence="1" id="KW-1133">Transmembrane helix</keyword>
<keyword evidence="3" id="KW-1185">Reference proteome</keyword>
<dbReference type="RefSeq" id="WP_208044768.1">
    <property type="nucleotide sequence ID" value="NZ_JAGDYL010000004.1"/>
</dbReference>
<evidence type="ECO:0000256" key="1">
    <source>
        <dbReference type="SAM" id="Phobius"/>
    </source>
</evidence>
<proteinExistence type="predicted"/>
<feature type="transmembrane region" description="Helical" evidence="1">
    <location>
        <begin position="93"/>
        <end position="113"/>
    </location>
</feature>